<dbReference type="AlphaFoldDB" id="A0A428R3I7"/>
<dbReference type="EMBL" id="NKCL01000427">
    <property type="protein sequence ID" value="RSL72104.1"/>
    <property type="molecule type" value="Genomic_DNA"/>
</dbReference>
<evidence type="ECO:0000256" key="1">
    <source>
        <dbReference type="SAM" id="MobiDB-lite"/>
    </source>
</evidence>
<organism evidence="2 3">
    <name type="scientific">Fusarium floridanum</name>
    <dbReference type="NCBI Taxonomy" id="1325733"/>
    <lineage>
        <taxon>Eukaryota</taxon>
        <taxon>Fungi</taxon>
        <taxon>Dikarya</taxon>
        <taxon>Ascomycota</taxon>
        <taxon>Pezizomycotina</taxon>
        <taxon>Sordariomycetes</taxon>
        <taxon>Hypocreomycetidae</taxon>
        <taxon>Hypocreales</taxon>
        <taxon>Nectriaceae</taxon>
        <taxon>Fusarium</taxon>
        <taxon>Fusarium solani species complex</taxon>
    </lineage>
</organism>
<keyword evidence="3" id="KW-1185">Reference proteome</keyword>
<reference evidence="2 3" key="1">
    <citation type="submission" date="2017-06" db="EMBL/GenBank/DDBJ databases">
        <title>Comparative genomic analysis of Ambrosia Fusariam Clade fungi.</title>
        <authorList>
            <person name="Stajich J.E."/>
            <person name="Carrillo J."/>
            <person name="Kijimoto T."/>
            <person name="Eskalen A."/>
            <person name="O'Donnell K."/>
            <person name="Kasson M."/>
        </authorList>
    </citation>
    <scope>NUCLEOTIDE SEQUENCE [LARGE SCALE GENOMIC DNA]</scope>
    <source>
        <strain evidence="2 3">NRRL62606</strain>
    </source>
</reference>
<proteinExistence type="predicted"/>
<feature type="compositionally biased region" description="Basic and acidic residues" evidence="1">
    <location>
        <begin position="141"/>
        <end position="159"/>
    </location>
</feature>
<protein>
    <submittedName>
        <fullName evidence="2">Uncharacterized protein</fullName>
    </submittedName>
</protein>
<dbReference type="Proteomes" id="UP000287972">
    <property type="component" value="Unassembled WGS sequence"/>
</dbReference>
<sequence>MVRTKTRARTFEEKWPNGAPSIKLPPATKTVYDNVIFKDHTGAQALMSWPNRPTWGPKSSLPPLASWIFYMTHPDVPRDFDGSLLYSELAFDHHFGGFRYEFFFLPGATVEQCHAHFLGEMEARGTIWRQIRKVRRAMKLKKQENGEETKDYHPDHEECGFETEDQDSDSDDEATPDSGLPGLVWPTRKRDGHYPDIYRGWFFIYPDADIECRTPEQKEREMYLVEFDPVSIPDWDEEEECAPNPMDEPICSRRMKAKSDEEFDGGIFGWMQIKGVSHWEEEANEATGDALKLGWESW</sequence>
<evidence type="ECO:0000313" key="3">
    <source>
        <dbReference type="Proteomes" id="UP000287972"/>
    </source>
</evidence>
<feature type="compositionally biased region" description="Acidic residues" evidence="1">
    <location>
        <begin position="160"/>
        <end position="175"/>
    </location>
</feature>
<name>A0A428R3I7_9HYPO</name>
<accession>A0A428R3I7</accession>
<gene>
    <name evidence="2" type="ORF">CEP51_011960</name>
</gene>
<evidence type="ECO:0000313" key="2">
    <source>
        <dbReference type="EMBL" id="RSL72104.1"/>
    </source>
</evidence>
<comment type="caution">
    <text evidence="2">The sequence shown here is derived from an EMBL/GenBank/DDBJ whole genome shotgun (WGS) entry which is preliminary data.</text>
</comment>
<feature type="region of interest" description="Disordered" evidence="1">
    <location>
        <begin position="139"/>
        <end position="182"/>
    </location>
</feature>